<gene>
    <name evidence="1" type="ORF">AVDCRST_MAG76-897</name>
</gene>
<protein>
    <submittedName>
        <fullName evidence="1">Uncharacterized protein</fullName>
    </submittedName>
</protein>
<dbReference type="AlphaFoldDB" id="A0A6J4HHT6"/>
<organism evidence="1">
    <name type="scientific">uncultured Acidimicrobiales bacterium</name>
    <dbReference type="NCBI Taxonomy" id="310071"/>
    <lineage>
        <taxon>Bacteria</taxon>
        <taxon>Bacillati</taxon>
        <taxon>Actinomycetota</taxon>
        <taxon>Acidimicrobiia</taxon>
        <taxon>Acidimicrobiales</taxon>
        <taxon>environmental samples</taxon>
    </lineage>
</organism>
<name>A0A6J4HHT6_9ACTN</name>
<reference evidence="1" key="1">
    <citation type="submission" date="2020-02" db="EMBL/GenBank/DDBJ databases">
        <authorList>
            <person name="Meier V. D."/>
        </authorList>
    </citation>
    <scope>NUCLEOTIDE SEQUENCE</scope>
    <source>
        <strain evidence="1">AVDCRST_MAG76</strain>
    </source>
</reference>
<proteinExistence type="predicted"/>
<accession>A0A6J4HHT6</accession>
<evidence type="ECO:0000313" key="1">
    <source>
        <dbReference type="EMBL" id="CAA9224827.1"/>
    </source>
</evidence>
<dbReference type="EMBL" id="CADCSZ010000053">
    <property type="protein sequence ID" value="CAA9224827.1"/>
    <property type="molecule type" value="Genomic_DNA"/>
</dbReference>
<sequence>MHLAAHGFSIDLPRGWEGTISRRLDHAAAQAVNALAGLTPLIAEQVLPVAHLATFGLPANRGDFGSGAVEVMGADDLFIALLEFGPECAGTALFSRTRLPALDPSGFDRNRLQRTLAGQSGHQSWYTINGRALGLYVVLGSHGLARKLVPRANEVLANLQVAA</sequence>